<evidence type="ECO:0000259" key="3">
    <source>
        <dbReference type="Pfam" id="PF00425"/>
    </source>
</evidence>
<dbReference type="GO" id="GO:0046820">
    <property type="term" value="F:4-amino-4-deoxychorismate synthase activity"/>
    <property type="evidence" value="ECO:0007669"/>
    <property type="project" value="UniProtKB-EC"/>
</dbReference>
<dbReference type="PANTHER" id="PTHR11236:SF9">
    <property type="entry name" value="ANTHRANILATE SYNTHASE COMPONENT 1"/>
    <property type="match status" value="1"/>
</dbReference>
<dbReference type="SUPFAM" id="SSF56322">
    <property type="entry name" value="ADC synthase"/>
    <property type="match status" value="1"/>
</dbReference>
<dbReference type="InterPro" id="IPR019999">
    <property type="entry name" value="Anth_synth_I-like"/>
</dbReference>
<dbReference type="GO" id="GO:0000162">
    <property type="term" value="P:L-tryptophan biosynthetic process"/>
    <property type="evidence" value="ECO:0007669"/>
    <property type="project" value="TreeGrafter"/>
</dbReference>
<evidence type="ECO:0000256" key="2">
    <source>
        <dbReference type="ARBA" id="ARBA00022679"/>
    </source>
</evidence>
<dbReference type="InterPro" id="IPR005801">
    <property type="entry name" value="ADC_synthase"/>
</dbReference>
<gene>
    <name evidence="5" type="ordered locus">Sfum_3709</name>
</gene>
<sequence length="488" mass="54737">MKTSTRSVHVVEPVLYRALETPVSDLEFIAVARRCAAQPDSVVLLSGGKVPLEGESRYSIAAWDPFLLFKSKGSRCLVHGPSGSESRRGDPLAVLDELFARFSPGYSPVIPPFSGGAIGYFAYDLKNAIERLPRTARDDLGLPDIWLMWPRRILVHDRIEKRLHYLYLTPAPAGKRGPPHRTPSPDPVEAFLDGIPPVPEPEERDNGFRVNGLRSNFSRDAYLLAVEKVRLYIGEGDIYQANLSQRFQFRLDGDPFLLWESLFRANPAAFYAFVDAGDHQVLSTSMERFLYQRDGRIETRPIKGTARRGATPEEDEALKSALLTSRKEDAELSMIVDLLRNDLGRICLPRTIRVREHKRLESYQNVHHMVSIVTGRPRPELTPGELLRAVFPGGSVTGCPKIRAMEIIDELEPHVRHVYTGSIGYLGWHGNIDLNIAIRTGILQRGTCRFSVGGGIVHDSRPEDEYQETLDKGQTLLRLIEASMKGKP</sequence>
<reference evidence="5 6" key="1">
    <citation type="submission" date="2006-10" db="EMBL/GenBank/DDBJ databases">
        <title>Complete sequence of Syntrophobacter fumaroxidans MPOB.</title>
        <authorList>
            <consortium name="US DOE Joint Genome Institute"/>
            <person name="Copeland A."/>
            <person name="Lucas S."/>
            <person name="Lapidus A."/>
            <person name="Barry K."/>
            <person name="Detter J.C."/>
            <person name="Glavina del Rio T."/>
            <person name="Hammon N."/>
            <person name="Israni S."/>
            <person name="Pitluck S."/>
            <person name="Goltsman E.G."/>
            <person name="Martinez M."/>
            <person name="Schmutz J."/>
            <person name="Larimer F."/>
            <person name="Land M."/>
            <person name="Hauser L."/>
            <person name="Kyrpides N."/>
            <person name="Kim E."/>
            <person name="Boone D.R."/>
            <person name="Brockman F."/>
            <person name="Culley D."/>
            <person name="Ferry J."/>
            <person name="Gunsalus R."/>
            <person name="McInerney M.J."/>
            <person name="Morrison M."/>
            <person name="Plugge C."/>
            <person name="Rohlin L."/>
            <person name="Scholten J."/>
            <person name="Sieber J."/>
            <person name="Stams A.J.M."/>
            <person name="Worm P."/>
            <person name="Henstra A.M."/>
            <person name="Richardson P."/>
        </authorList>
    </citation>
    <scope>NUCLEOTIDE SEQUENCE [LARGE SCALE GENOMIC DNA]</scope>
    <source>
        <strain evidence="6">DSM 10017 / MPOB</strain>
    </source>
</reference>
<evidence type="ECO:0000313" key="5">
    <source>
        <dbReference type="EMBL" id="ABK19379.1"/>
    </source>
</evidence>
<dbReference type="Pfam" id="PF00425">
    <property type="entry name" value="Chorismate_bind"/>
    <property type="match status" value="1"/>
</dbReference>
<dbReference type="Pfam" id="PF04715">
    <property type="entry name" value="Anth_synt_I_N"/>
    <property type="match status" value="1"/>
</dbReference>
<dbReference type="PANTHER" id="PTHR11236">
    <property type="entry name" value="AMINOBENZOATE/ANTHRANILATE SYNTHASE"/>
    <property type="match status" value="1"/>
</dbReference>
<evidence type="ECO:0000256" key="1">
    <source>
        <dbReference type="ARBA" id="ARBA00013139"/>
    </source>
</evidence>
<name>A0LPM7_SYNFM</name>
<evidence type="ECO:0000313" key="6">
    <source>
        <dbReference type="Proteomes" id="UP000001784"/>
    </source>
</evidence>
<dbReference type="KEGG" id="sfu:Sfum_3709"/>
<dbReference type="NCBIfam" id="TIGR00553">
    <property type="entry name" value="pabB"/>
    <property type="match status" value="1"/>
</dbReference>
<evidence type="ECO:0000259" key="4">
    <source>
        <dbReference type="Pfam" id="PF04715"/>
    </source>
</evidence>
<dbReference type="InterPro" id="IPR015890">
    <property type="entry name" value="Chorismate_C"/>
</dbReference>
<dbReference type="AlphaFoldDB" id="A0LPM7"/>
<dbReference type="PRINTS" id="PR00095">
    <property type="entry name" value="ANTSNTHASEI"/>
</dbReference>
<dbReference type="EC" id="2.6.1.85" evidence="1"/>
<feature type="domain" description="Chorismate-utilising enzyme C-terminal" evidence="3">
    <location>
        <begin position="219"/>
        <end position="472"/>
    </location>
</feature>
<dbReference type="Gene3D" id="3.60.120.10">
    <property type="entry name" value="Anthranilate synthase"/>
    <property type="match status" value="1"/>
</dbReference>
<dbReference type="InParanoid" id="A0LPM7"/>
<dbReference type="InterPro" id="IPR006805">
    <property type="entry name" value="Anth_synth_I_N"/>
</dbReference>
<dbReference type="OrthoDB" id="9803598at2"/>
<keyword evidence="5" id="KW-0032">Aminotransferase</keyword>
<dbReference type="EMBL" id="CP000478">
    <property type="protein sequence ID" value="ABK19379.1"/>
    <property type="molecule type" value="Genomic_DNA"/>
</dbReference>
<keyword evidence="6" id="KW-1185">Reference proteome</keyword>
<feature type="domain" description="Anthranilate synthase component I N-terminal" evidence="4">
    <location>
        <begin position="25"/>
        <end position="164"/>
    </location>
</feature>
<dbReference type="STRING" id="335543.Sfum_3709"/>
<dbReference type="Proteomes" id="UP000001784">
    <property type="component" value="Chromosome"/>
</dbReference>
<dbReference type="eggNOG" id="COG0147">
    <property type="taxonomic scope" value="Bacteria"/>
</dbReference>
<keyword evidence="2 5" id="KW-0808">Transferase</keyword>
<dbReference type="GO" id="GO:0009396">
    <property type="term" value="P:folic acid-containing compound biosynthetic process"/>
    <property type="evidence" value="ECO:0007669"/>
    <property type="project" value="InterPro"/>
</dbReference>
<accession>A0LPM7</accession>
<organism evidence="5 6">
    <name type="scientific">Syntrophobacter fumaroxidans (strain DSM 10017 / MPOB)</name>
    <dbReference type="NCBI Taxonomy" id="335543"/>
    <lineage>
        <taxon>Bacteria</taxon>
        <taxon>Pseudomonadati</taxon>
        <taxon>Thermodesulfobacteriota</taxon>
        <taxon>Syntrophobacteria</taxon>
        <taxon>Syntrophobacterales</taxon>
        <taxon>Syntrophobacteraceae</taxon>
        <taxon>Syntrophobacter</taxon>
    </lineage>
</organism>
<proteinExistence type="predicted"/>
<dbReference type="FunCoup" id="A0LPM7">
    <property type="interactions" value="180"/>
</dbReference>
<dbReference type="InterPro" id="IPR005802">
    <property type="entry name" value="ADC_synth_comp_1"/>
</dbReference>
<dbReference type="HOGENOM" id="CLU_006493_9_3_7"/>
<dbReference type="RefSeq" id="WP_011700504.1">
    <property type="nucleotide sequence ID" value="NC_008554.1"/>
</dbReference>
<protein>
    <recommendedName>
        <fullName evidence="1">aminodeoxychorismate synthase</fullName>
        <ecNumber evidence="1">2.6.1.85</ecNumber>
    </recommendedName>
</protein>